<keyword evidence="11" id="KW-1185">Reference proteome</keyword>
<dbReference type="PANTHER" id="PTHR13533">
    <property type="entry name" value="N-ACETYLNEURAMINATE 9-O-ACETYLTRANSFERASE"/>
    <property type="match status" value="1"/>
</dbReference>
<feature type="transmembrane region" description="Helical" evidence="8">
    <location>
        <begin position="700"/>
        <end position="719"/>
    </location>
</feature>
<feature type="transmembrane region" description="Helical" evidence="8">
    <location>
        <begin position="576"/>
        <end position="598"/>
    </location>
</feature>
<evidence type="ECO:0000256" key="6">
    <source>
        <dbReference type="ARBA" id="ARBA00023136"/>
    </source>
</evidence>
<keyword evidence="5 8" id="KW-1133">Transmembrane helix</keyword>
<evidence type="ECO:0000256" key="1">
    <source>
        <dbReference type="ARBA" id="ARBA00004141"/>
    </source>
</evidence>
<dbReference type="Pfam" id="PF07779">
    <property type="entry name" value="Cas1_AcylT"/>
    <property type="match status" value="1"/>
</dbReference>
<comment type="similarity">
    <text evidence="2">Belongs to the PC-esterase family. CASD1 subfamily.</text>
</comment>
<proteinExistence type="inferred from homology"/>
<evidence type="ECO:0000256" key="5">
    <source>
        <dbReference type="ARBA" id="ARBA00022989"/>
    </source>
</evidence>
<dbReference type="PANTHER" id="PTHR13533:SF1">
    <property type="entry name" value="N-ACETYLNEURAMINATE 9-O-ACETYLTRANSFERASE"/>
    <property type="match status" value="1"/>
</dbReference>
<reference evidence="10 11" key="1">
    <citation type="submission" date="2024-06" db="EMBL/GenBank/DDBJ databases">
        <title>Complete genome of Phlyctema vagabunda strain 19-DSS-EL-015.</title>
        <authorList>
            <person name="Fiorenzani C."/>
        </authorList>
    </citation>
    <scope>NUCLEOTIDE SEQUENCE [LARGE SCALE GENOMIC DNA]</scope>
    <source>
        <strain evidence="10 11">19-DSS-EL-015</strain>
    </source>
</reference>
<comment type="caution">
    <text evidence="10">The sequence shown here is derived from an EMBL/GenBank/DDBJ whole genome shotgun (WGS) entry which is preliminary data.</text>
</comment>
<gene>
    <name evidence="10" type="ORF">PVAG01_04058</name>
</gene>
<sequence length="882" mass="101756">MPRAVRTMAPASARHTAVRRTLQSLLFIVVVGVIYRYCWIDASDPFKCGALLNKGEWLDPALASGSERPFQNWQPPGCMMHEYRKDDIKKCFQKRRLVFVGDSTTRQIYWATAQKMDFQKAQHEMESLLDSDEKHVDLKFESDGVTVEFIWDPWMNSTGLDHELKHFRPYATAAEVAKGEDESAGLILLGAPGLWYARHGQENYFRDFKETVDRVIPYMDHNRADSPTERQFPAGDVSPNFLLLAPIQVPWYPSLSPSREATMTPEKIDLMNDYLQQVSAHSNADIVWSYSLMTWSGRGEYEESGLHVVENVAHRKADVLLNLRCNADAASKGYPFNRSCCTNYSRPGFHQWLIILAGMLVIPILSFLRRKHISRVGRFLPSAEVMTATSVFTLAVCYCFYADRTQVFEKAQKQFKKEEFLTVCLVVAIAAVPSIRRTKPSGPANRKGPSRVRDQGFLSRDQADEWKGWMQSIILIYHYYRGSKALWIYEIIRLFVASYLFMTGYGHTLYFLRKEDYSLNRVATVLVRLNLLSCVLPFMVRSDYLFYYFAPLVSFWFLVVYFTLRVGKDGNMNIWFLFGKVIIAALVTTAIILIPGVLEVLSVLLKYSCGISWDMEQWRFRCFLDMFIVYVGMIFAILYQRMTWLTARSMESSTVIDKALRTIIRFPRLFGIFSVIISSILLPGFWLLTRRSPNKEDYNWWMPYISFIPVISFVVLRNAHSVLRNYHFEAFAWLGRISLETYILQYHIWLAGDSSGLLRLGIWNRWIEAAILSCIFIWISWCTADATHKLTGWIVNGNETPRASISSPGWDEDDIEMKRNTLWLPSISPTLEPSPSKSHRVDLGNGKTGRLLARVVMHLGSHLKWRVITIVLALWICNITYR</sequence>
<evidence type="ECO:0000256" key="7">
    <source>
        <dbReference type="ARBA" id="ARBA00023180"/>
    </source>
</evidence>
<evidence type="ECO:0000256" key="3">
    <source>
        <dbReference type="ARBA" id="ARBA00022679"/>
    </source>
</evidence>
<feature type="transmembrane region" description="Helical" evidence="8">
    <location>
        <begin position="349"/>
        <end position="368"/>
    </location>
</feature>
<evidence type="ECO:0000259" key="9">
    <source>
        <dbReference type="Pfam" id="PF07779"/>
    </source>
</evidence>
<keyword evidence="3" id="KW-0808">Transferase</keyword>
<feature type="transmembrane region" description="Helical" evidence="8">
    <location>
        <begin position="545"/>
        <end position="564"/>
    </location>
</feature>
<dbReference type="Proteomes" id="UP001629113">
    <property type="component" value="Unassembled WGS sequence"/>
</dbReference>
<dbReference type="InterPro" id="IPR012419">
    <property type="entry name" value="Cas1_AcylTrans_dom"/>
</dbReference>
<feature type="transmembrane region" description="Helical" evidence="8">
    <location>
        <begin position="21"/>
        <end position="37"/>
    </location>
</feature>
<protein>
    <submittedName>
        <fullName evidence="10">Cas1p-like protein</fullName>
    </submittedName>
</protein>
<evidence type="ECO:0000256" key="4">
    <source>
        <dbReference type="ARBA" id="ARBA00022692"/>
    </source>
</evidence>
<keyword evidence="4 8" id="KW-0812">Transmembrane</keyword>
<evidence type="ECO:0000256" key="2">
    <source>
        <dbReference type="ARBA" id="ARBA00010666"/>
    </source>
</evidence>
<dbReference type="EMBL" id="JBFCZG010000003">
    <property type="protein sequence ID" value="KAL3424777.1"/>
    <property type="molecule type" value="Genomic_DNA"/>
</dbReference>
<evidence type="ECO:0000313" key="11">
    <source>
        <dbReference type="Proteomes" id="UP001629113"/>
    </source>
</evidence>
<keyword evidence="6 8" id="KW-0472">Membrane</keyword>
<keyword evidence="7" id="KW-0325">Glycoprotein</keyword>
<feature type="transmembrane region" description="Helical" evidence="8">
    <location>
        <begin position="491"/>
        <end position="512"/>
    </location>
</feature>
<feature type="domain" description="Cas1p 10 TM acyl transferase" evidence="9">
    <location>
        <begin position="382"/>
        <end position="799"/>
    </location>
</feature>
<comment type="subcellular location">
    <subcellularLocation>
        <location evidence="1">Membrane</location>
        <topology evidence="1">Multi-pass membrane protein</topology>
    </subcellularLocation>
</comment>
<feature type="transmembrane region" description="Helical" evidence="8">
    <location>
        <begin position="618"/>
        <end position="639"/>
    </location>
</feature>
<feature type="transmembrane region" description="Helical" evidence="8">
    <location>
        <begin position="669"/>
        <end position="688"/>
    </location>
</feature>
<accession>A0ABR4PNV0</accession>
<organism evidence="10 11">
    <name type="scientific">Phlyctema vagabunda</name>
    <dbReference type="NCBI Taxonomy" id="108571"/>
    <lineage>
        <taxon>Eukaryota</taxon>
        <taxon>Fungi</taxon>
        <taxon>Dikarya</taxon>
        <taxon>Ascomycota</taxon>
        <taxon>Pezizomycotina</taxon>
        <taxon>Leotiomycetes</taxon>
        <taxon>Helotiales</taxon>
        <taxon>Dermateaceae</taxon>
        <taxon>Phlyctema</taxon>
    </lineage>
</organism>
<evidence type="ECO:0000256" key="8">
    <source>
        <dbReference type="SAM" id="Phobius"/>
    </source>
</evidence>
<evidence type="ECO:0000313" key="10">
    <source>
        <dbReference type="EMBL" id="KAL3424777.1"/>
    </source>
</evidence>
<name>A0ABR4PNV0_9HELO</name>